<dbReference type="PRINTS" id="PR00344">
    <property type="entry name" value="BCTRLSENSOR"/>
</dbReference>
<dbReference type="AlphaFoldDB" id="A0A1G8HRT6"/>
<comment type="function">
    <text evidence="15">Member of the two-component regulatory system BvgS/BvgA. Phosphorylates BvgA via a four-step phosphorelay in response to environmental signals.</text>
</comment>
<dbReference type="InterPro" id="IPR036890">
    <property type="entry name" value="HATPase_C_sf"/>
</dbReference>
<dbReference type="SUPFAM" id="SSF55785">
    <property type="entry name" value="PYP-like sensor domain (PAS domain)"/>
    <property type="match status" value="2"/>
</dbReference>
<keyword evidence="13 18" id="KW-0472">Membrane</keyword>
<evidence type="ECO:0000259" key="20">
    <source>
        <dbReference type="PROSITE" id="PS50110"/>
    </source>
</evidence>
<evidence type="ECO:0000256" key="10">
    <source>
        <dbReference type="ARBA" id="ARBA00022840"/>
    </source>
</evidence>
<dbReference type="NCBIfam" id="TIGR02481">
    <property type="entry name" value="hemeryth_dom"/>
    <property type="match status" value="1"/>
</dbReference>
<evidence type="ECO:0000256" key="8">
    <source>
        <dbReference type="ARBA" id="ARBA00022741"/>
    </source>
</evidence>
<dbReference type="InterPro" id="IPR035938">
    <property type="entry name" value="Hemerythrin-like_sf"/>
</dbReference>
<dbReference type="PANTHER" id="PTHR45339:SF1">
    <property type="entry name" value="HYBRID SIGNAL TRANSDUCTION HISTIDINE KINASE J"/>
    <property type="match status" value="1"/>
</dbReference>
<evidence type="ECO:0000256" key="13">
    <source>
        <dbReference type="ARBA" id="ARBA00023136"/>
    </source>
</evidence>
<gene>
    <name evidence="23" type="ORF">SAMN05660652_02829</name>
</gene>
<dbReference type="Gene3D" id="2.10.70.100">
    <property type="match status" value="1"/>
</dbReference>
<evidence type="ECO:0000313" key="23">
    <source>
        <dbReference type="EMBL" id="SDI09334.1"/>
    </source>
</evidence>
<dbReference type="InterPro" id="IPR004358">
    <property type="entry name" value="Sig_transdc_His_kin-like_C"/>
</dbReference>
<dbReference type="FunFam" id="1.10.287.130:FF:000038">
    <property type="entry name" value="Sensory transduction histidine kinase"/>
    <property type="match status" value="1"/>
</dbReference>
<dbReference type="InterPro" id="IPR001610">
    <property type="entry name" value="PAC"/>
</dbReference>
<evidence type="ECO:0000259" key="19">
    <source>
        <dbReference type="PROSITE" id="PS50109"/>
    </source>
</evidence>
<dbReference type="Gene3D" id="3.40.190.10">
    <property type="entry name" value="Periplasmic binding protein-like II"/>
    <property type="match status" value="2"/>
</dbReference>
<evidence type="ECO:0000256" key="15">
    <source>
        <dbReference type="ARBA" id="ARBA00058004"/>
    </source>
</evidence>
<dbReference type="SMART" id="SM00091">
    <property type="entry name" value="PAS"/>
    <property type="match status" value="2"/>
</dbReference>
<dbReference type="PROSITE" id="PS50113">
    <property type="entry name" value="PAC"/>
    <property type="match status" value="2"/>
</dbReference>
<dbReference type="Pfam" id="PF01814">
    <property type="entry name" value="Hemerythrin"/>
    <property type="match status" value="1"/>
</dbReference>
<dbReference type="GO" id="GO:0016020">
    <property type="term" value="C:membrane"/>
    <property type="evidence" value="ECO:0007669"/>
    <property type="project" value="UniProtKB-SubCell"/>
</dbReference>
<dbReference type="InterPro" id="IPR013655">
    <property type="entry name" value="PAS_fold_3"/>
</dbReference>
<dbReference type="InterPro" id="IPR012827">
    <property type="entry name" value="Hemerythrin_metal-bd"/>
</dbReference>
<dbReference type="NCBIfam" id="TIGR00229">
    <property type="entry name" value="sensory_box"/>
    <property type="match status" value="1"/>
</dbReference>
<dbReference type="InterPro" id="IPR011006">
    <property type="entry name" value="CheY-like_superfamily"/>
</dbReference>
<evidence type="ECO:0000259" key="22">
    <source>
        <dbReference type="PROSITE" id="PS50113"/>
    </source>
</evidence>
<dbReference type="Gene3D" id="3.30.450.20">
    <property type="entry name" value="PAS domain"/>
    <property type="match status" value="2"/>
</dbReference>
<dbReference type="CDD" id="cd12107">
    <property type="entry name" value="Hemerythrin"/>
    <property type="match status" value="1"/>
</dbReference>
<dbReference type="InterPro" id="IPR001789">
    <property type="entry name" value="Sig_transdc_resp-reg_receiver"/>
</dbReference>
<dbReference type="InterPro" id="IPR000014">
    <property type="entry name" value="PAS"/>
</dbReference>
<dbReference type="GO" id="GO:0046872">
    <property type="term" value="F:metal ion binding"/>
    <property type="evidence" value="ECO:0007669"/>
    <property type="project" value="UniProtKB-KW"/>
</dbReference>
<keyword evidence="12" id="KW-0902">Two-component regulatory system</keyword>
<dbReference type="STRING" id="83767.SAMN05660652_02829"/>
<accession>A0A1G8HRT6</accession>
<keyword evidence="18" id="KW-0812">Transmembrane</keyword>
<evidence type="ECO:0000256" key="3">
    <source>
        <dbReference type="ARBA" id="ARBA00010587"/>
    </source>
</evidence>
<dbReference type="PROSITE" id="PS50109">
    <property type="entry name" value="HIS_KIN"/>
    <property type="match status" value="1"/>
</dbReference>
<feature type="domain" description="PAC" evidence="22">
    <location>
        <begin position="518"/>
        <end position="570"/>
    </location>
</feature>
<dbReference type="PROSITE" id="PS50110">
    <property type="entry name" value="RESPONSE_REGULATORY"/>
    <property type="match status" value="1"/>
</dbReference>
<dbReference type="SMART" id="SM00387">
    <property type="entry name" value="HATPase_c"/>
    <property type="match status" value="1"/>
</dbReference>
<feature type="domain" description="PAS" evidence="21">
    <location>
        <begin position="445"/>
        <end position="515"/>
    </location>
</feature>
<dbReference type="GO" id="GO:0000155">
    <property type="term" value="F:phosphorelay sensor kinase activity"/>
    <property type="evidence" value="ECO:0007669"/>
    <property type="project" value="InterPro"/>
</dbReference>
<dbReference type="Gene3D" id="1.20.120.50">
    <property type="entry name" value="Hemerythrin-like"/>
    <property type="match status" value="1"/>
</dbReference>
<dbReference type="Pfam" id="PF00072">
    <property type="entry name" value="Response_reg"/>
    <property type="match status" value="1"/>
</dbReference>
<dbReference type="Pfam" id="PF00512">
    <property type="entry name" value="HisKA"/>
    <property type="match status" value="1"/>
</dbReference>
<dbReference type="InterPro" id="IPR005467">
    <property type="entry name" value="His_kinase_dom"/>
</dbReference>
<evidence type="ECO:0000256" key="16">
    <source>
        <dbReference type="ARBA" id="ARBA00070152"/>
    </source>
</evidence>
<evidence type="ECO:0000256" key="14">
    <source>
        <dbReference type="ARBA" id="ARBA00023306"/>
    </source>
</evidence>
<keyword evidence="18" id="KW-1133">Transmembrane helix</keyword>
<evidence type="ECO:0000256" key="9">
    <source>
        <dbReference type="ARBA" id="ARBA00022777"/>
    </source>
</evidence>
<comment type="similarity">
    <text evidence="3">Belongs to the hemerythrin family.</text>
</comment>
<evidence type="ECO:0000256" key="6">
    <source>
        <dbReference type="ARBA" id="ARBA00022679"/>
    </source>
</evidence>
<name>A0A1G8HRT6_9RHOO</name>
<dbReference type="SMART" id="SM00086">
    <property type="entry name" value="PAC"/>
    <property type="match status" value="2"/>
</dbReference>
<dbReference type="GO" id="GO:0005524">
    <property type="term" value="F:ATP binding"/>
    <property type="evidence" value="ECO:0007669"/>
    <property type="project" value="UniProtKB-KW"/>
</dbReference>
<dbReference type="InterPro" id="IPR001638">
    <property type="entry name" value="Solute-binding_3/MltF_N"/>
</dbReference>
<dbReference type="OrthoDB" id="5290456at2"/>
<protein>
    <recommendedName>
        <fullName evidence="16">Virulence sensor protein BvgS</fullName>
        <ecNumber evidence="4">2.7.13.3</ecNumber>
    </recommendedName>
</protein>
<evidence type="ECO:0000256" key="11">
    <source>
        <dbReference type="ARBA" id="ARBA00023004"/>
    </source>
</evidence>
<reference evidence="23 24" key="1">
    <citation type="submission" date="2016-10" db="EMBL/GenBank/DDBJ databases">
        <authorList>
            <person name="de Groot N.N."/>
        </authorList>
    </citation>
    <scope>NUCLEOTIDE SEQUENCE [LARGE SCALE GENOMIC DNA]</scope>
    <source>
        <strain evidence="23 24">DSM 5885</strain>
    </source>
</reference>
<organism evidence="23 24">
    <name type="scientific">Propionivibrio dicarboxylicus</name>
    <dbReference type="NCBI Taxonomy" id="83767"/>
    <lineage>
        <taxon>Bacteria</taxon>
        <taxon>Pseudomonadati</taxon>
        <taxon>Pseudomonadota</taxon>
        <taxon>Betaproteobacteria</taxon>
        <taxon>Rhodocyclales</taxon>
        <taxon>Rhodocyclaceae</taxon>
        <taxon>Propionivibrio</taxon>
    </lineage>
</organism>
<dbReference type="InterPro" id="IPR036097">
    <property type="entry name" value="HisK_dim/P_sf"/>
</dbReference>
<dbReference type="PANTHER" id="PTHR45339">
    <property type="entry name" value="HYBRID SIGNAL TRANSDUCTION HISTIDINE KINASE J"/>
    <property type="match status" value="1"/>
</dbReference>
<dbReference type="EC" id="2.7.13.3" evidence="4"/>
<evidence type="ECO:0000256" key="17">
    <source>
        <dbReference type="PROSITE-ProRule" id="PRU00169"/>
    </source>
</evidence>
<dbReference type="Pfam" id="PF00497">
    <property type="entry name" value="SBP_bac_3"/>
    <property type="match status" value="1"/>
</dbReference>
<keyword evidence="8" id="KW-0547">Nucleotide-binding</keyword>
<dbReference type="SMART" id="SM00062">
    <property type="entry name" value="PBPb"/>
    <property type="match status" value="1"/>
</dbReference>
<dbReference type="SMART" id="SM00448">
    <property type="entry name" value="REC"/>
    <property type="match status" value="1"/>
</dbReference>
<feature type="domain" description="Histidine kinase" evidence="19">
    <location>
        <begin position="606"/>
        <end position="826"/>
    </location>
</feature>
<dbReference type="SMART" id="SM00388">
    <property type="entry name" value="HisKA"/>
    <property type="match status" value="1"/>
</dbReference>
<feature type="domain" description="Response regulatory" evidence="20">
    <location>
        <begin position="854"/>
        <end position="969"/>
    </location>
</feature>
<dbReference type="SUPFAM" id="SSF55874">
    <property type="entry name" value="ATPase domain of HSP90 chaperone/DNA topoisomerase II/histidine kinase"/>
    <property type="match status" value="1"/>
</dbReference>
<dbReference type="SUPFAM" id="SSF47384">
    <property type="entry name" value="Homodimeric domain of signal transducing histidine kinase"/>
    <property type="match status" value="1"/>
</dbReference>
<dbReference type="InterPro" id="IPR012312">
    <property type="entry name" value="Hemerythrin-like"/>
</dbReference>
<dbReference type="SUPFAM" id="SSF47188">
    <property type="entry name" value="Hemerythrin-like"/>
    <property type="match status" value="1"/>
</dbReference>
<keyword evidence="6" id="KW-0808">Transferase</keyword>
<dbReference type="InterPro" id="IPR003594">
    <property type="entry name" value="HATPase_dom"/>
</dbReference>
<keyword evidence="9" id="KW-0418">Kinase</keyword>
<dbReference type="CDD" id="cd00130">
    <property type="entry name" value="PAS"/>
    <property type="match status" value="2"/>
</dbReference>
<dbReference type="Pfam" id="PF02518">
    <property type="entry name" value="HATPase_c"/>
    <property type="match status" value="1"/>
</dbReference>
<dbReference type="Pfam" id="PF08447">
    <property type="entry name" value="PAS_3"/>
    <property type="match status" value="1"/>
</dbReference>
<dbReference type="CDD" id="cd16922">
    <property type="entry name" value="HATPase_EvgS-ArcB-TorS-like"/>
    <property type="match status" value="1"/>
</dbReference>
<dbReference type="InterPro" id="IPR000700">
    <property type="entry name" value="PAS-assoc_C"/>
</dbReference>
<dbReference type="EMBL" id="FNCY01000013">
    <property type="protein sequence ID" value="SDI09334.1"/>
    <property type="molecule type" value="Genomic_DNA"/>
</dbReference>
<evidence type="ECO:0000259" key="21">
    <source>
        <dbReference type="PROSITE" id="PS50112"/>
    </source>
</evidence>
<keyword evidence="5 17" id="KW-0597">Phosphoprotein</keyword>
<comment type="catalytic activity">
    <reaction evidence="1">
        <text>ATP + protein L-histidine = ADP + protein N-phospho-L-histidine.</text>
        <dbReference type="EC" id="2.7.13.3"/>
    </reaction>
</comment>
<dbReference type="CDD" id="cd17546">
    <property type="entry name" value="REC_hyHK_CKI1_RcsC-like"/>
    <property type="match status" value="1"/>
</dbReference>
<keyword evidence="7" id="KW-0479">Metal-binding</keyword>
<keyword evidence="24" id="KW-1185">Reference proteome</keyword>
<evidence type="ECO:0000256" key="5">
    <source>
        <dbReference type="ARBA" id="ARBA00022553"/>
    </source>
</evidence>
<dbReference type="InterPro" id="IPR035965">
    <property type="entry name" value="PAS-like_dom_sf"/>
</dbReference>
<dbReference type="SUPFAM" id="SSF53850">
    <property type="entry name" value="Periplasmic binding protein-like II"/>
    <property type="match status" value="1"/>
</dbReference>
<feature type="modified residue" description="4-aspartylphosphate" evidence="17">
    <location>
        <position position="903"/>
    </location>
</feature>
<dbReference type="Proteomes" id="UP000198607">
    <property type="component" value="Unassembled WGS sequence"/>
</dbReference>
<evidence type="ECO:0000256" key="1">
    <source>
        <dbReference type="ARBA" id="ARBA00000085"/>
    </source>
</evidence>
<dbReference type="RefSeq" id="WP_091938559.1">
    <property type="nucleotide sequence ID" value="NZ_FNCY01000013.1"/>
</dbReference>
<dbReference type="Gene3D" id="3.40.50.2300">
    <property type="match status" value="1"/>
</dbReference>
<dbReference type="PROSITE" id="PS50112">
    <property type="entry name" value="PAS"/>
    <property type="match status" value="1"/>
</dbReference>
<proteinExistence type="inferred from homology"/>
<keyword evidence="14" id="KW-0131">Cell cycle</keyword>
<dbReference type="SUPFAM" id="SSF52172">
    <property type="entry name" value="CheY-like"/>
    <property type="match status" value="1"/>
</dbReference>
<dbReference type="FunFam" id="3.30.565.10:FF:000010">
    <property type="entry name" value="Sensor histidine kinase RcsC"/>
    <property type="match status" value="1"/>
</dbReference>
<evidence type="ECO:0000256" key="18">
    <source>
        <dbReference type="SAM" id="Phobius"/>
    </source>
</evidence>
<dbReference type="Gene3D" id="3.30.565.10">
    <property type="entry name" value="Histidine kinase-like ATPase, C-terminal domain"/>
    <property type="match status" value="1"/>
</dbReference>
<sequence>MRLMHFVEKRCRAIRVRVLGGNLLHALLVLCFLFNAVLSYAATNIVRVGVYDTKPLVFAENGKVKGLFVDVLDYIAEQEGWGLEYVYGTWAENLQRLADGEIDLVTTVAYSAERAKAYDFPEEFVILDWGVVWQRPGGSIQSIPDLSNKKIAVLKGDIYAKAIVSQLEQFQVSAQVIFKNNYYEVFKAISDKEVDAGAAGNQQDTGFLEGQSVIRTPILFSPVRLTYAVKKNKNGMLISKIDEHIARMKADKDSVLNIKSKKWLESADRGLSRGVIAWMLISFGAVVLLASFVVLLRRQVNARTKDIVLAKEKMTTLSQRLLMATDAARLGIWDLCLQENRMLWDDRMYELYGVDRSSANNTIEIWSESLHPEDRARTLAEYQSALRGESEFDTSFRILHPTTGVRYIKANGVVIRDRDGNPIRVLGINADITASKLQEAELLAAHQKLSLQFDQAPLGFIEWDSDFKVSQWNPAAERIFGYTRNEALGHHYSFIVKDDECNSMRGKMQALLAGAAFDRSSIRNVRKDGSIIDCRWYSSPLRNDLGQAFGIISLVEDITERKLAQQELEHYRHHLEQLVEARTAELTEAKRVAEAANKSKSTFLATMSHEIRTPLNAIIGMAHILRRGDLSAVQADRVGKIHIAAEHLLGLINDILDLSKIEADKVALEYVHFEIDELLANIKSIVFERVQSKGLMLEIYKDPSLRVLYGDPLRLQQALLNYVGNAIKFTDSGSVVLRVRAQEDHGDSVIVRFEVEDTGIGISQEAIGRLFAPFEQADNSTTRKYGGTGLGLAISRRIVELMGGEIGVSSTLGAGSVFWLTVRLPKKERRREMRPKLAEAEAEQLIRLRHHDKVVLLVDDEPSNLEIARIYLEEAGLVTHSASDGIEAIAKVKENAYALIMMDMQMPRMDGIEATKAIRGMVGSRMPIIAMTANAFSETRTRCFQAGMNDFISKPFKPDVLFEKVLRWLEHHEKFAEHESLPKIGMAMIDGEHFELVKQLEALVDVQIGSVQFFDYLTQFGAQLKAHFKHEESFLNSLAMPANVLHKHIDEHSRILEDYAGLHFNLMRGKLPSSPELLQILRGWIVDHVTRYDAEIKKYL</sequence>
<dbReference type="Gene3D" id="1.10.287.130">
    <property type="match status" value="1"/>
</dbReference>
<feature type="domain" description="PAC" evidence="22">
    <location>
        <begin position="392"/>
        <end position="444"/>
    </location>
</feature>
<evidence type="ECO:0000256" key="12">
    <source>
        <dbReference type="ARBA" id="ARBA00023012"/>
    </source>
</evidence>
<dbReference type="CDD" id="cd00082">
    <property type="entry name" value="HisKA"/>
    <property type="match status" value="1"/>
</dbReference>
<dbReference type="Pfam" id="PF13426">
    <property type="entry name" value="PAS_9"/>
    <property type="match status" value="1"/>
</dbReference>
<keyword evidence="10" id="KW-0067">ATP-binding</keyword>
<comment type="subcellular location">
    <subcellularLocation>
        <location evidence="2">Membrane</location>
    </subcellularLocation>
</comment>
<evidence type="ECO:0000256" key="7">
    <source>
        <dbReference type="ARBA" id="ARBA00022723"/>
    </source>
</evidence>
<feature type="transmembrane region" description="Helical" evidence="18">
    <location>
        <begin position="275"/>
        <end position="296"/>
    </location>
</feature>
<evidence type="ECO:0000256" key="2">
    <source>
        <dbReference type="ARBA" id="ARBA00004370"/>
    </source>
</evidence>
<evidence type="ECO:0000313" key="24">
    <source>
        <dbReference type="Proteomes" id="UP000198607"/>
    </source>
</evidence>
<dbReference type="InterPro" id="IPR003661">
    <property type="entry name" value="HisK_dim/P_dom"/>
</dbReference>
<evidence type="ECO:0000256" key="4">
    <source>
        <dbReference type="ARBA" id="ARBA00012438"/>
    </source>
</evidence>
<keyword evidence="11" id="KW-0408">Iron</keyword>